<name>A0A6M3JWJ6_9ZZZZ</name>
<protein>
    <submittedName>
        <fullName evidence="2">Uncharacterized protein</fullName>
    </submittedName>
</protein>
<organism evidence="2">
    <name type="scientific">viral metagenome</name>
    <dbReference type="NCBI Taxonomy" id="1070528"/>
    <lineage>
        <taxon>unclassified sequences</taxon>
        <taxon>metagenomes</taxon>
        <taxon>organismal metagenomes</taxon>
    </lineage>
</organism>
<feature type="transmembrane region" description="Helical" evidence="1">
    <location>
        <begin position="487"/>
        <end position="515"/>
    </location>
</feature>
<feature type="transmembrane region" description="Helical" evidence="1">
    <location>
        <begin position="521"/>
        <end position="546"/>
    </location>
</feature>
<keyword evidence="1" id="KW-0472">Membrane</keyword>
<sequence length="550" mass="60531">MAKLRLWVLAVVLLFLALFPAGAVILDGAFLNSTGISLTINISSLLNASEVLVASDSIWFSNVSYVNPAQASKGDLISYNITHPNKDYGVLELPYISSSSNYTKMVVNGLDLPVDGSLIMPVKNCNIGFIRYDGLGTTYDRDYNSSFWSCASNTVRLNYTDLTTGSSTFYIVDATVATNCSEGNVTLWFNIRDEDYPTVPLDAVAEVELNYWYPATPFYVRNFTLEYSGNSTYGICLSNNLTTLNADLYIKYTTDNGFTHRYILANNTLNVADVQNISIYNFNTTTGISDLKITTRKNADYKFYPEIIGKLQRRYTAEGVWRTVQMDKSGDFGLLFYNIREENIDYRLIFTDMQNNILKTTETIKFSCTSAICELTVLLDPYSATAASSAIIAILSYDNDTQMLTMDWVDELAGTRTVHMTATQGTVTGVNYLCNMTQTGAAGTMDCNLTGRSGVVEVTVTGSGVYLKEYIDIITGKIGNLIGKSEGAFWAVMIMITCIMFGVFSPVGAIITMFIGLLLTYLLGIFTPLTTSFIVIAAVAGIAIGFKVRN</sequence>
<evidence type="ECO:0000313" key="2">
    <source>
        <dbReference type="EMBL" id="QJA74429.1"/>
    </source>
</evidence>
<reference evidence="2" key="1">
    <citation type="submission" date="2020-03" db="EMBL/GenBank/DDBJ databases">
        <title>The deep terrestrial virosphere.</title>
        <authorList>
            <person name="Holmfeldt K."/>
            <person name="Nilsson E."/>
            <person name="Simone D."/>
            <person name="Lopez-Fernandez M."/>
            <person name="Wu X."/>
            <person name="de Brujin I."/>
            <person name="Lundin D."/>
            <person name="Andersson A."/>
            <person name="Bertilsson S."/>
            <person name="Dopson M."/>
        </authorList>
    </citation>
    <scope>NUCLEOTIDE SEQUENCE</scope>
    <source>
        <strain evidence="2">MM415A02009</strain>
    </source>
</reference>
<dbReference type="AlphaFoldDB" id="A0A6M3JWJ6"/>
<keyword evidence="1" id="KW-0812">Transmembrane</keyword>
<dbReference type="EMBL" id="MT142097">
    <property type="protein sequence ID" value="QJA74429.1"/>
    <property type="molecule type" value="Genomic_DNA"/>
</dbReference>
<gene>
    <name evidence="2" type="ORF">MM415A02009_0009</name>
</gene>
<accession>A0A6M3JWJ6</accession>
<keyword evidence="1" id="KW-1133">Transmembrane helix</keyword>
<proteinExistence type="predicted"/>
<evidence type="ECO:0000256" key="1">
    <source>
        <dbReference type="SAM" id="Phobius"/>
    </source>
</evidence>